<dbReference type="CDD" id="cd16936">
    <property type="entry name" value="HATPase_RsbW-like"/>
    <property type="match status" value="1"/>
</dbReference>
<feature type="modified residue" description="4-aspartylphosphate" evidence="6">
    <location>
        <position position="64"/>
    </location>
</feature>
<keyword evidence="4" id="KW-0238">DNA-binding</keyword>
<dbReference type="Gene3D" id="3.40.50.2300">
    <property type="match status" value="1"/>
</dbReference>
<dbReference type="SMART" id="SM00448">
    <property type="entry name" value="REC"/>
    <property type="match status" value="1"/>
</dbReference>
<name>A0AA91DHF7_9GAMM</name>
<dbReference type="GO" id="GO:0005829">
    <property type="term" value="C:cytosol"/>
    <property type="evidence" value="ECO:0007669"/>
    <property type="project" value="TreeGrafter"/>
</dbReference>
<dbReference type="PROSITE" id="PS50110">
    <property type="entry name" value="RESPONSE_REGULATORY"/>
    <property type="match status" value="1"/>
</dbReference>
<dbReference type="AlphaFoldDB" id="A0AA91DHF7"/>
<evidence type="ECO:0000256" key="4">
    <source>
        <dbReference type="ARBA" id="ARBA00023125"/>
    </source>
</evidence>
<dbReference type="GO" id="GO:0006355">
    <property type="term" value="P:regulation of DNA-templated transcription"/>
    <property type="evidence" value="ECO:0007669"/>
    <property type="project" value="TreeGrafter"/>
</dbReference>
<dbReference type="SUPFAM" id="SSF55874">
    <property type="entry name" value="ATPase domain of HSP90 chaperone/DNA topoisomerase II/histidine kinase"/>
    <property type="match status" value="1"/>
</dbReference>
<gene>
    <name evidence="8" type="ORF">A1356_03475</name>
</gene>
<evidence type="ECO:0000256" key="2">
    <source>
        <dbReference type="ARBA" id="ARBA00023012"/>
    </source>
</evidence>
<dbReference type="GO" id="GO:0000156">
    <property type="term" value="F:phosphorelay response regulator activity"/>
    <property type="evidence" value="ECO:0007669"/>
    <property type="project" value="TreeGrafter"/>
</dbReference>
<dbReference type="GO" id="GO:0032993">
    <property type="term" value="C:protein-DNA complex"/>
    <property type="evidence" value="ECO:0007669"/>
    <property type="project" value="TreeGrafter"/>
</dbReference>
<dbReference type="InterPro" id="IPR001789">
    <property type="entry name" value="Sig_transdc_resp-reg_receiver"/>
</dbReference>
<dbReference type="InterPro" id="IPR011006">
    <property type="entry name" value="CheY-like_superfamily"/>
</dbReference>
<dbReference type="SUPFAM" id="SSF52172">
    <property type="entry name" value="CheY-like"/>
    <property type="match status" value="1"/>
</dbReference>
<dbReference type="InterPro" id="IPR003594">
    <property type="entry name" value="HATPase_dom"/>
</dbReference>
<accession>A0AA91DHF7</accession>
<reference evidence="8 9" key="1">
    <citation type="submission" date="2016-03" db="EMBL/GenBank/DDBJ databases">
        <authorList>
            <person name="Heylen K."/>
            <person name="De Vos P."/>
            <person name="Vekeman B."/>
        </authorList>
    </citation>
    <scope>NUCLEOTIDE SEQUENCE [LARGE SCALE GENOMIC DNA]</scope>
    <source>
        <strain evidence="8 9">R-49807</strain>
    </source>
</reference>
<evidence type="ECO:0000313" key="9">
    <source>
        <dbReference type="Proteomes" id="UP000077734"/>
    </source>
</evidence>
<dbReference type="Gene3D" id="3.30.565.10">
    <property type="entry name" value="Histidine kinase-like ATPase, C-terminal domain"/>
    <property type="match status" value="1"/>
</dbReference>
<evidence type="ECO:0000259" key="7">
    <source>
        <dbReference type="PROSITE" id="PS50110"/>
    </source>
</evidence>
<evidence type="ECO:0000256" key="6">
    <source>
        <dbReference type="PROSITE-ProRule" id="PRU00169"/>
    </source>
</evidence>
<dbReference type="InterPro" id="IPR039420">
    <property type="entry name" value="WalR-like"/>
</dbReference>
<dbReference type="Proteomes" id="UP000077734">
    <property type="component" value="Unassembled WGS sequence"/>
</dbReference>
<dbReference type="GO" id="GO:0000976">
    <property type="term" value="F:transcription cis-regulatory region binding"/>
    <property type="evidence" value="ECO:0007669"/>
    <property type="project" value="TreeGrafter"/>
</dbReference>
<evidence type="ECO:0000313" key="8">
    <source>
        <dbReference type="EMBL" id="OAI29854.1"/>
    </source>
</evidence>
<comment type="caution">
    <text evidence="8">The sequence shown here is derived from an EMBL/GenBank/DDBJ whole genome shotgun (WGS) entry which is preliminary data.</text>
</comment>
<evidence type="ECO:0000256" key="1">
    <source>
        <dbReference type="ARBA" id="ARBA00022553"/>
    </source>
</evidence>
<evidence type="ECO:0000256" key="5">
    <source>
        <dbReference type="ARBA" id="ARBA00023163"/>
    </source>
</evidence>
<dbReference type="Pfam" id="PF13581">
    <property type="entry name" value="HATPase_c_2"/>
    <property type="match status" value="1"/>
</dbReference>
<dbReference type="EMBL" id="LUUL01000023">
    <property type="protein sequence ID" value="OAI29854.1"/>
    <property type="molecule type" value="Genomic_DNA"/>
</dbReference>
<dbReference type="InterPro" id="IPR036890">
    <property type="entry name" value="HATPase_C_sf"/>
</dbReference>
<protein>
    <recommendedName>
        <fullName evidence="7">Response regulatory domain-containing protein</fullName>
    </recommendedName>
</protein>
<sequence length="319" mass="35972">MFRRGSGMNTSPNVLLVEDEEIISIVIESILQDRGYRIDVCRNGMHAWEKLQAEPAAYDLVLLDWGLPSLDGIELLRLIKSDRSLAGIPVIIETARSDKNSIQQGLNQGAYYYLTKPFQPEVLLAVVDAALEQHHEQYRMQENLRSAERPLALMQEGRFRFQTLDDARVLATHLARTCPEPERAVQGLQELMVNAVEHGNLGICYAEKGRYVLAGTWAEEIERRLAAPEYSQRFAEVDFRRSRGELSFTISDQGDGFDWTEYMDFSPERAFDIHGRGIAMARHLSFDSLEYLGNGNTVIARFNLCGHSVGLNPVKPAAA</sequence>
<dbReference type="PANTHER" id="PTHR48111:SF1">
    <property type="entry name" value="TWO-COMPONENT RESPONSE REGULATOR ORR33"/>
    <property type="match status" value="1"/>
</dbReference>
<keyword evidence="3" id="KW-0805">Transcription regulation</keyword>
<keyword evidence="5" id="KW-0804">Transcription</keyword>
<dbReference type="CDD" id="cd17574">
    <property type="entry name" value="REC_OmpR"/>
    <property type="match status" value="1"/>
</dbReference>
<evidence type="ECO:0000256" key="3">
    <source>
        <dbReference type="ARBA" id="ARBA00023015"/>
    </source>
</evidence>
<proteinExistence type="predicted"/>
<keyword evidence="9" id="KW-1185">Reference proteome</keyword>
<dbReference type="PANTHER" id="PTHR48111">
    <property type="entry name" value="REGULATOR OF RPOS"/>
    <property type="match status" value="1"/>
</dbReference>
<feature type="domain" description="Response regulatory" evidence="7">
    <location>
        <begin position="13"/>
        <end position="131"/>
    </location>
</feature>
<dbReference type="Pfam" id="PF00072">
    <property type="entry name" value="Response_reg"/>
    <property type="match status" value="1"/>
</dbReference>
<keyword evidence="2" id="KW-0902">Two-component regulatory system</keyword>
<organism evidence="8 9">
    <name type="scientific">Methylomonas koyamae</name>
    <dbReference type="NCBI Taxonomy" id="702114"/>
    <lineage>
        <taxon>Bacteria</taxon>
        <taxon>Pseudomonadati</taxon>
        <taxon>Pseudomonadota</taxon>
        <taxon>Gammaproteobacteria</taxon>
        <taxon>Methylococcales</taxon>
        <taxon>Methylococcaceae</taxon>
        <taxon>Methylomonas</taxon>
    </lineage>
</organism>
<keyword evidence="1 6" id="KW-0597">Phosphoprotein</keyword>